<dbReference type="SUPFAM" id="SSF46894">
    <property type="entry name" value="C-terminal effector domain of the bipartite response regulators"/>
    <property type="match status" value="1"/>
</dbReference>
<dbReference type="PROSITE" id="PS50043">
    <property type="entry name" value="HTH_LUXR_2"/>
    <property type="match status" value="1"/>
</dbReference>
<feature type="region of interest" description="Disordered" evidence="4">
    <location>
        <begin position="395"/>
        <end position="418"/>
    </location>
</feature>
<feature type="domain" description="HTH luxR-type" evidence="6">
    <location>
        <begin position="425"/>
        <end position="490"/>
    </location>
</feature>
<dbReference type="GO" id="GO:0003677">
    <property type="term" value="F:DNA binding"/>
    <property type="evidence" value="ECO:0007669"/>
    <property type="project" value="UniProtKB-KW"/>
</dbReference>
<feature type="transmembrane region" description="Helical" evidence="5">
    <location>
        <begin position="53"/>
        <end position="72"/>
    </location>
</feature>
<dbReference type="InterPro" id="IPR016032">
    <property type="entry name" value="Sig_transdc_resp-reg_C-effctor"/>
</dbReference>
<evidence type="ECO:0000259" key="6">
    <source>
        <dbReference type="PROSITE" id="PS50043"/>
    </source>
</evidence>
<protein>
    <submittedName>
        <fullName evidence="7">Helix-turn-helix transcriptional regulator</fullName>
    </submittedName>
</protein>
<dbReference type="PRINTS" id="PR00038">
    <property type="entry name" value="HTHLUXR"/>
</dbReference>
<feature type="region of interest" description="Disordered" evidence="4">
    <location>
        <begin position="486"/>
        <end position="507"/>
    </location>
</feature>
<feature type="transmembrane region" description="Helical" evidence="5">
    <location>
        <begin position="301"/>
        <end position="324"/>
    </location>
</feature>
<dbReference type="CDD" id="cd06170">
    <property type="entry name" value="LuxR_C_like"/>
    <property type="match status" value="1"/>
</dbReference>
<dbReference type="RefSeq" id="WP_151429692.1">
    <property type="nucleotide sequence ID" value="NZ_JANJZI010000002.1"/>
</dbReference>
<keyword evidence="8" id="KW-1185">Reference proteome</keyword>
<feature type="transmembrane region" description="Helical" evidence="5">
    <location>
        <begin position="168"/>
        <end position="186"/>
    </location>
</feature>
<feature type="transmembrane region" description="Helical" evidence="5">
    <location>
        <begin position="12"/>
        <end position="33"/>
    </location>
</feature>
<keyword evidence="5" id="KW-1133">Transmembrane helix</keyword>
<comment type="caution">
    <text evidence="7">The sequence shown here is derived from an EMBL/GenBank/DDBJ whole genome shotgun (WGS) entry which is preliminary data.</text>
</comment>
<dbReference type="Proteomes" id="UP000479639">
    <property type="component" value="Unassembled WGS sequence"/>
</dbReference>
<dbReference type="PANTHER" id="PTHR44688:SF16">
    <property type="entry name" value="DNA-BINDING TRANSCRIPTIONAL ACTIVATOR DEVR_DOSR"/>
    <property type="match status" value="1"/>
</dbReference>
<evidence type="ECO:0000313" key="7">
    <source>
        <dbReference type="EMBL" id="KAB1651288.1"/>
    </source>
</evidence>
<evidence type="ECO:0000313" key="8">
    <source>
        <dbReference type="Proteomes" id="UP000479639"/>
    </source>
</evidence>
<keyword evidence="3" id="KW-0804">Transcription</keyword>
<accession>A0A7C8BSS2</accession>
<dbReference type="Gene3D" id="1.10.10.10">
    <property type="entry name" value="Winged helix-like DNA-binding domain superfamily/Winged helix DNA-binding domain"/>
    <property type="match status" value="1"/>
</dbReference>
<evidence type="ECO:0000256" key="2">
    <source>
        <dbReference type="ARBA" id="ARBA00023125"/>
    </source>
</evidence>
<dbReference type="InterPro" id="IPR000792">
    <property type="entry name" value="Tscrpt_reg_LuxR_C"/>
</dbReference>
<evidence type="ECO:0000256" key="3">
    <source>
        <dbReference type="ARBA" id="ARBA00023163"/>
    </source>
</evidence>
<feature type="transmembrane region" description="Helical" evidence="5">
    <location>
        <begin position="247"/>
        <end position="265"/>
    </location>
</feature>
<dbReference type="GO" id="GO:0006355">
    <property type="term" value="P:regulation of DNA-templated transcription"/>
    <property type="evidence" value="ECO:0007669"/>
    <property type="project" value="InterPro"/>
</dbReference>
<dbReference type="Pfam" id="PF00196">
    <property type="entry name" value="GerE"/>
    <property type="match status" value="1"/>
</dbReference>
<dbReference type="SMART" id="SM00421">
    <property type="entry name" value="HTH_LUXR"/>
    <property type="match status" value="1"/>
</dbReference>
<evidence type="ECO:0000256" key="5">
    <source>
        <dbReference type="SAM" id="Phobius"/>
    </source>
</evidence>
<evidence type="ECO:0000256" key="4">
    <source>
        <dbReference type="SAM" id="MobiDB-lite"/>
    </source>
</evidence>
<dbReference type="InterPro" id="IPR036388">
    <property type="entry name" value="WH-like_DNA-bd_sf"/>
</dbReference>
<feature type="transmembrane region" description="Helical" evidence="5">
    <location>
        <begin position="111"/>
        <end position="131"/>
    </location>
</feature>
<keyword evidence="1" id="KW-0805">Transcription regulation</keyword>
<sequence>MGLNRESAHLNGRGALIAVGAGLNLSTYGLGVWGENVLLSSGTFVGPALATLAETYLLFAALGLFAALILRIAIAACTGQSNRFYLVCGLGPMIVAAVLFGSGLWNASGLLIALAAFCTGWSFACQSLFWMSALSFEPGQMRTVFPLELLVAAVVNVVFVAGFLNLQAIFLGAGIALSAAASVLLLHGDAQREHPAVAAPSRALQSRYLPGFRQLAEVLFCVVALQTIAPTLNYMGLSGALPPEQQQLAIIAAKMAAAVTLVAILHWSRAPLYSVQVFKVVTPVLILLLFAVPFASAGYLFALLVGGSCLHFIVTNSLFCIDAVAIARRRGLVFELFYGTGYFALMAFCSVLEKVMPTLLAASSSMELLLVFGVFFCVYALSMAFVAVRRRRRDSGGDGAENTTAPASPPSSEPTVTTDAERVAAVQAHCGLSDREAEIVLLMMHGRNVPAIAEALVISQNTVRTHVKRIYRACGVHSRQELIARCETEESQGHSDGPPAKSPSNPS</sequence>
<feature type="transmembrane region" description="Helical" evidence="5">
    <location>
        <begin position="368"/>
        <end position="388"/>
    </location>
</feature>
<reference evidence="7 8" key="1">
    <citation type="submission" date="2019-09" db="EMBL/GenBank/DDBJ databases">
        <title>Whole genome shotgun sequencing (WGS) of Ellagibacter isourolithinifaciens DSM 104140(T) and Adlercreutzia muris DSM 29508(T).</title>
        <authorList>
            <person name="Stoll D.A."/>
            <person name="Danylec N."/>
            <person name="Huch M."/>
        </authorList>
    </citation>
    <scope>NUCLEOTIDE SEQUENCE [LARGE SCALE GENOMIC DNA]</scope>
    <source>
        <strain evidence="7 8">DSM 29508</strain>
    </source>
</reference>
<feature type="transmembrane region" description="Helical" evidence="5">
    <location>
        <begin position="336"/>
        <end position="356"/>
    </location>
</feature>
<gene>
    <name evidence="7" type="ORF">F8D48_01580</name>
</gene>
<name>A0A7C8BSS2_9ACTN</name>
<dbReference type="EMBL" id="WAJS01000003">
    <property type="protein sequence ID" value="KAB1651288.1"/>
    <property type="molecule type" value="Genomic_DNA"/>
</dbReference>
<feature type="transmembrane region" description="Helical" evidence="5">
    <location>
        <begin position="143"/>
        <end position="162"/>
    </location>
</feature>
<dbReference type="PANTHER" id="PTHR44688">
    <property type="entry name" value="DNA-BINDING TRANSCRIPTIONAL ACTIVATOR DEVR_DOSR"/>
    <property type="match status" value="1"/>
</dbReference>
<keyword evidence="2" id="KW-0238">DNA-binding</keyword>
<feature type="transmembrane region" description="Helical" evidence="5">
    <location>
        <begin position="215"/>
        <end position="235"/>
    </location>
</feature>
<organism evidence="7 8">
    <name type="scientific">Adlercreutzia muris</name>
    <dbReference type="NCBI Taxonomy" id="1796610"/>
    <lineage>
        <taxon>Bacteria</taxon>
        <taxon>Bacillati</taxon>
        <taxon>Actinomycetota</taxon>
        <taxon>Coriobacteriia</taxon>
        <taxon>Eggerthellales</taxon>
        <taxon>Eggerthellaceae</taxon>
        <taxon>Adlercreutzia</taxon>
    </lineage>
</organism>
<dbReference type="AlphaFoldDB" id="A0A7C8BSS2"/>
<proteinExistence type="predicted"/>
<keyword evidence="5" id="KW-0812">Transmembrane</keyword>
<feature type="transmembrane region" description="Helical" evidence="5">
    <location>
        <begin position="277"/>
        <end position="295"/>
    </location>
</feature>
<evidence type="ECO:0000256" key="1">
    <source>
        <dbReference type="ARBA" id="ARBA00023015"/>
    </source>
</evidence>
<feature type="transmembrane region" description="Helical" evidence="5">
    <location>
        <begin position="84"/>
        <end position="105"/>
    </location>
</feature>
<keyword evidence="5" id="KW-0472">Membrane</keyword>